<evidence type="ECO:0000256" key="14">
    <source>
        <dbReference type="ARBA" id="ARBA00023037"/>
    </source>
</evidence>
<dbReference type="Pfam" id="PF07965">
    <property type="entry name" value="Integrin_B_tail"/>
    <property type="match status" value="1"/>
</dbReference>
<dbReference type="GO" id="GO:0016477">
    <property type="term" value="P:cell migration"/>
    <property type="evidence" value="ECO:0007669"/>
    <property type="project" value="TreeGrafter"/>
</dbReference>
<keyword evidence="9" id="KW-0677">Repeat</keyword>
<dbReference type="SMART" id="SM01242">
    <property type="entry name" value="Integrin_B_tail"/>
    <property type="match status" value="1"/>
</dbReference>
<dbReference type="GO" id="GO:0007229">
    <property type="term" value="P:integrin-mediated signaling pathway"/>
    <property type="evidence" value="ECO:0007669"/>
    <property type="project" value="UniProtKB-KW"/>
</dbReference>
<comment type="caution">
    <text evidence="23">The sequence shown here is derived from an EMBL/GenBank/DDBJ whole genome shotgun (WGS) entry which is preliminary data.</text>
</comment>
<evidence type="ECO:0000256" key="19">
    <source>
        <dbReference type="SAM" id="MobiDB-lite"/>
    </source>
</evidence>
<evidence type="ECO:0000256" key="15">
    <source>
        <dbReference type="ARBA" id="ARBA00023136"/>
    </source>
</evidence>
<evidence type="ECO:0000256" key="1">
    <source>
        <dbReference type="ARBA" id="ARBA00004251"/>
    </source>
</evidence>
<dbReference type="Gene3D" id="3.40.50.410">
    <property type="entry name" value="von Willebrand factor, type A domain"/>
    <property type="match status" value="1"/>
</dbReference>
<dbReference type="Gene3D" id="2.60.40.1510">
    <property type="entry name" value="ntegrin, alpha v. Chain A, domain 3"/>
    <property type="match status" value="1"/>
</dbReference>
<keyword evidence="11" id="KW-0460">Magnesium</keyword>
<evidence type="ECO:0000259" key="22">
    <source>
        <dbReference type="SMART" id="SM01242"/>
    </source>
</evidence>
<dbReference type="Pfam" id="PF17205">
    <property type="entry name" value="PSI_integrin"/>
    <property type="match status" value="1"/>
</dbReference>
<evidence type="ECO:0000256" key="4">
    <source>
        <dbReference type="ARBA" id="ARBA00022536"/>
    </source>
</evidence>
<dbReference type="SUPFAM" id="SSF69179">
    <property type="entry name" value="Integrin domains"/>
    <property type="match status" value="1"/>
</dbReference>
<dbReference type="InterPro" id="IPR012896">
    <property type="entry name" value="Integrin_bsu_tail"/>
</dbReference>
<dbReference type="FunFam" id="4.10.1240.30:FF:000001">
    <property type="entry name" value="Integrin beta"/>
    <property type="match status" value="1"/>
</dbReference>
<evidence type="ECO:0000256" key="7">
    <source>
        <dbReference type="ARBA" id="ARBA00022723"/>
    </source>
</evidence>
<dbReference type="Pfam" id="PF18372">
    <property type="entry name" value="I-EGF_1"/>
    <property type="match status" value="1"/>
</dbReference>
<dbReference type="SMART" id="SM00423">
    <property type="entry name" value="PSI"/>
    <property type="match status" value="1"/>
</dbReference>
<keyword evidence="13" id="KW-1133">Transmembrane helix</keyword>
<evidence type="ECO:0000256" key="12">
    <source>
        <dbReference type="ARBA" id="ARBA00022889"/>
    </source>
</evidence>
<feature type="domain" description="Integrin beta subunit tail" evidence="22">
    <location>
        <begin position="589"/>
        <end position="664"/>
    </location>
</feature>
<dbReference type="PANTHER" id="PTHR10082:SF25">
    <property type="entry name" value="INTEGRIN BETA-3"/>
    <property type="match status" value="1"/>
</dbReference>
<dbReference type="InterPro" id="IPR032695">
    <property type="entry name" value="Integrin_dom_sf"/>
</dbReference>
<dbReference type="InterPro" id="IPR057073">
    <property type="entry name" value="EGF_integrin_2"/>
</dbReference>
<dbReference type="InterPro" id="IPR036349">
    <property type="entry name" value="Integrin_bsu_tail_dom_sf"/>
</dbReference>
<dbReference type="Gene3D" id="2.10.25.10">
    <property type="entry name" value="Laminin"/>
    <property type="match status" value="1"/>
</dbReference>
<dbReference type="GO" id="GO:0009986">
    <property type="term" value="C:cell surface"/>
    <property type="evidence" value="ECO:0007669"/>
    <property type="project" value="TreeGrafter"/>
</dbReference>
<keyword evidence="16" id="KW-1015">Disulfide bond</keyword>
<dbReference type="InterPro" id="IPR015812">
    <property type="entry name" value="Integrin_bsu"/>
</dbReference>
<dbReference type="FunFam" id="2.10.25.10:FF:000036">
    <property type="entry name" value="Integrin beta"/>
    <property type="match status" value="1"/>
</dbReference>
<keyword evidence="5" id="KW-0597">Phosphoprotein</keyword>
<evidence type="ECO:0000256" key="8">
    <source>
        <dbReference type="ARBA" id="ARBA00022729"/>
    </source>
</evidence>
<dbReference type="PROSITE" id="PS00243">
    <property type="entry name" value="I_EGF_1"/>
    <property type="match status" value="1"/>
</dbReference>
<protein>
    <recommendedName>
        <fullName evidence="18">Integrin beta</fullName>
    </recommendedName>
</protein>
<dbReference type="Gene3D" id="3.30.1680.10">
    <property type="entry name" value="ligand-binding face of the semaphorins, domain 2"/>
    <property type="match status" value="1"/>
</dbReference>
<gene>
    <name evidence="23" type="primary">Itgb3</name>
    <name evidence="23" type="ORF">SMICAP_R14298</name>
</gene>
<dbReference type="PRINTS" id="PR01186">
    <property type="entry name" value="INTEGRINB"/>
</dbReference>
<dbReference type="GO" id="GO:0008305">
    <property type="term" value="C:integrin complex"/>
    <property type="evidence" value="ECO:0007669"/>
    <property type="project" value="TreeGrafter"/>
</dbReference>
<dbReference type="FunFam" id="3.40.50.410:FF:000002">
    <property type="entry name" value="Integrin beta"/>
    <property type="match status" value="1"/>
</dbReference>
<keyword evidence="8" id="KW-0732">Signal</keyword>
<dbReference type="GO" id="GO:0045202">
    <property type="term" value="C:synapse"/>
    <property type="evidence" value="ECO:0007669"/>
    <property type="project" value="TreeGrafter"/>
</dbReference>
<sequence>LLCFAVSGGNICTTRGVNSCKQCLAVSPLCAWCSDEDLPQSSPRCDLRANLLHNGCGQGHIESPSSSVTILEDRPLSSKGSGGSTTTQMSPQRIQLNLRPDDSQVFRVQVRQVEDYPVDIYYLMDLSNSMKDDLRNIQNLGTKLASEMRKLTSNLRIGFGAFVDKPISPYMYISPPEAVKNPCYEIGETCLPMFGYKHVLSLTDEVTRFNEEVRKQSVSRNRDAPEGGFDAIIQATVCEEKIGWRNDASHLLVFTTDAKTHIALDGRLAGIVQPNDAQCHIGEDNMYSATTTLDYPSLGLMTEKLSQKNINLIFAVTDTVVGLYQNYSELIPGTTVGTLSSDSSNVLQLIVDSYGVSALSWAWTGAATQALCCTCQCCAGGTSMQRHTFALQVSFSIEAKVRGCPQERQKSFTIKPVGFKDSLTVLVNFNCNCSCESHAEANSPSCSRGNGTLECGVCRCNPGRLGSHCECSEEEYNPSQQDNCSPRPGQPLCSQRGECICGQCVCHSSDFGKVTGKYCECDDFSCVRFKGQMCSGEWWARENRGMFSPAERLKIPRGASVVKADPTLLELNMGEVKPHREPHGMSLLFLRDCVECKKFERGKLVEEQSCSRMCRDEIETVQELSDRGKDAVNCTYKDENDCVMRFQYYEDSSGKSILYVIEEP</sequence>
<keyword evidence="14 18" id="KW-0401">Integrin</keyword>
<feature type="domain" description="Integrin beta subunit VWA" evidence="20">
    <location>
        <begin position="19"/>
        <end position="433"/>
    </location>
</feature>
<dbReference type="InterPro" id="IPR040622">
    <property type="entry name" value="EGF_integrin_1"/>
</dbReference>
<evidence type="ECO:0000256" key="6">
    <source>
        <dbReference type="ARBA" id="ARBA00022692"/>
    </source>
</evidence>
<keyword evidence="17" id="KW-0325">Glycoprotein</keyword>
<dbReference type="GO" id="GO:0005178">
    <property type="term" value="F:integrin binding"/>
    <property type="evidence" value="ECO:0007669"/>
    <property type="project" value="TreeGrafter"/>
</dbReference>
<keyword evidence="12 18" id="KW-0130">Cell adhesion</keyword>
<evidence type="ECO:0000259" key="20">
    <source>
        <dbReference type="SMART" id="SM00187"/>
    </source>
</evidence>
<comment type="similarity">
    <text evidence="2 18">Belongs to the integrin beta chain family.</text>
</comment>
<evidence type="ECO:0000256" key="16">
    <source>
        <dbReference type="ARBA" id="ARBA00023157"/>
    </source>
</evidence>
<dbReference type="GO" id="GO:0005925">
    <property type="term" value="C:focal adhesion"/>
    <property type="evidence" value="ECO:0007669"/>
    <property type="project" value="TreeGrafter"/>
</dbReference>
<dbReference type="InterPro" id="IPR016201">
    <property type="entry name" value="PSI"/>
</dbReference>
<dbReference type="GO" id="GO:0046872">
    <property type="term" value="F:metal ion binding"/>
    <property type="evidence" value="ECO:0007669"/>
    <property type="project" value="UniProtKB-KW"/>
</dbReference>
<organism evidence="23 24">
    <name type="scientific">Smithornis capensis</name>
    <dbReference type="NCBI Taxonomy" id="363769"/>
    <lineage>
        <taxon>Eukaryota</taxon>
        <taxon>Metazoa</taxon>
        <taxon>Chordata</taxon>
        <taxon>Craniata</taxon>
        <taxon>Vertebrata</taxon>
        <taxon>Euteleostomi</taxon>
        <taxon>Archelosauria</taxon>
        <taxon>Archosauria</taxon>
        <taxon>Dinosauria</taxon>
        <taxon>Saurischia</taxon>
        <taxon>Theropoda</taxon>
        <taxon>Coelurosauria</taxon>
        <taxon>Aves</taxon>
        <taxon>Neognathae</taxon>
        <taxon>Neoaves</taxon>
        <taxon>Telluraves</taxon>
        <taxon>Australaves</taxon>
        <taxon>Passeriformes</taxon>
        <taxon>Eurylaimidae</taxon>
        <taxon>Smithornis</taxon>
    </lineage>
</organism>
<dbReference type="InterPro" id="IPR036465">
    <property type="entry name" value="vWFA_dom_sf"/>
</dbReference>
<comment type="subcellular location">
    <subcellularLocation>
        <location evidence="1 18">Cell membrane</location>
        <topology evidence="1 18">Single-pass type I membrane protein</topology>
    </subcellularLocation>
</comment>
<dbReference type="InterPro" id="IPR033760">
    <property type="entry name" value="Integrin_beta_N"/>
</dbReference>
<keyword evidence="3" id="KW-1003">Cell membrane</keyword>
<keyword evidence="15" id="KW-0472">Membrane</keyword>
<name>A0A7K8R1S2_9PASS</name>
<accession>A0A7K8R1S2</accession>
<evidence type="ECO:0000259" key="21">
    <source>
        <dbReference type="SMART" id="SM00423"/>
    </source>
</evidence>
<evidence type="ECO:0000313" key="23">
    <source>
        <dbReference type="EMBL" id="NXF10878.1"/>
    </source>
</evidence>
<dbReference type="Pfam" id="PF00362">
    <property type="entry name" value="Integrin_beta"/>
    <property type="match status" value="1"/>
</dbReference>
<evidence type="ECO:0000256" key="18">
    <source>
        <dbReference type="RuleBase" id="RU000633"/>
    </source>
</evidence>
<evidence type="ECO:0000256" key="17">
    <source>
        <dbReference type="ARBA" id="ARBA00023180"/>
    </source>
</evidence>
<dbReference type="InterPro" id="IPR002369">
    <property type="entry name" value="Integrin_bsu_VWA"/>
</dbReference>
<dbReference type="GO" id="GO:0007160">
    <property type="term" value="P:cell-matrix adhesion"/>
    <property type="evidence" value="ECO:0007669"/>
    <property type="project" value="TreeGrafter"/>
</dbReference>
<dbReference type="AlphaFoldDB" id="A0A7K8R1S2"/>
<evidence type="ECO:0000313" key="24">
    <source>
        <dbReference type="Proteomes" id="UP000567624"/>
    </source>
</evidence>
<evidence type="ECO:0000256" key="2">
    <source>
        <dbReference type="ARBA" id="ARBA00007449"/>
    </source>
</evidence>
<dbReference type="GO" id="GO:0070527">
    <property type="term" value="P:platelet aggregation"/>
    <property type="evidence" value="ECO:0007669"/>
    <property type="project" value="TreeGrafter"/>
</dbReference>
<evidence type="ECO:0000256" key="5">
    <source>
        <dbReference type="ARBA" id="ARBA00022553"/>
    </source>
</evidence>
<dbReference type="SUPFAM" id="SSF53300">
    <property type="entry name" value="vWA-like"/>
    <property type="match status" value="1"/>
</dbReference>
<keyword evidence="6 18" id="KW-0812">Transmembrane</keyword>
<dbReference type="GO" id="GO:0033627">
    <property type="term" value="P:cell adhesion mediated by integrin"/>
    <property type="evidence" value="ECO:0007669"/>
    <property type="project" value="TreeGrafter"/>
</dbReference>
<dbReference type="PROSITE" id="PS52047">
    <property type="entry name" value="I_EGF_2"/>
    <property type="match status" value="1"/>
</dbReference>
<feature type="domain" description="PSI" evidence="21">
    <location>
        <begin position="11"/>
        <end position="57"/>
    </location>
</feature>
<dbReference type="InterPro" id="IPR057243">
    <property type="entry name" value="Integrin_I-EGF_CS"/>
</dbReference>
<feature type="region of interest" description="Disordered" evidence="19">
    <location>
        <begin position="62"/>
        <end position="93"/>
    </location>
</feature>
<keyword evidence="7" id="KW-0479">Metal-binding</keyword>
<keyword evidence="24" id="KW-1185">Reference proteome</keyword>
<dbReference type="SUPFAM" id="SSF103575">
    <property type="entry name" value="Plexin repeat"/>
    <property type="match status" value="1"/>
</dbReference>
<dbReference type="GO" id="GO:0001968">
    <property type="term" value="F:fibronectin binding"/>
    <property type="evidence" value="ECO:0007669"/>
    <property type="project" value="TreeGrafter"/>
</dbReference>
<dbReference type="Gene3D" id="4.10.1240.30">
    <property type="match status" value="1"/>
</dbReference>
<evidence type="ECO:0000256" key="10">
    <source>
        <dbReference type="ARBA" id="ARBA00022837"/>
    </source>
</evidence>
<proteinExistence type="inferred from homology"/>
<evidence type="ECO:0000256" key="9">
    <source>
        <dbReference type="ARBA" id="ARBA00022737"/>
    </source>
</evidence>
<dbReference type="GO" id="GO:0070051">
    <property type="term" value="F:fibrinogen binding"/>
    <property type="evidence" value="ECO:0007669"/>
    <property type="project" value="TreeGrafter"/>
</dbReference>
<dbReference type="Proteomes" id="UP000567624">
    <property type="component" value="Unassembled WGS sequence"/>
</dbReference>
<evidence type="ECO:0000256" key="3">
    <source>
        <dbReference type="ARBA" id="ARBA00022475"/>
    </source>
</evidence>
<dbReference type="FunFam" id="3.30.1680.10:FF:000002">
    <property type="entry name" value="Integrin beta"/>
    <property type="match status" value="1"/>
</dbReference>
<dbReference type="PANTHER" id="PTHR10082">
    <property type="entry name" value="INTEGRIN BETA SUBUNIT"/>
    <property type="match status" value="1"/>
</dbReference>
<feature type="non-terminal residue" evidence="23">
    <location>
        <position position="1"/>
    </location>
</feature>
<dbReference type="SUPFAM" id="SSF69687">
    <property type="entry name" value="Integrin beta tail domain"/>
    <property type="match status" value="1"/>
</dbReference>
<keyword evidence="10" id="KW-0106">Calcium</keyword>
<dbReference type="EMBL" id="VWYW01000582">
    <property type="protein sequence ID" value="NXF10878.1"/>
    <property type="molecule type" value="Genomic_DNA"/>
</dbReference>
<keyword evidence="4" id="KW-0245">EGF-like domain</keyword>
<evidence type="ECO:0000256" key="11">
    <source>
        <dbReference type="ARBA" id="ARBA00022842"/>
    </source>
</evidence>
<dbReference type="SMART" id="SM00187">
    <property type="entry name" value="INB"/>
    <property type="match status" value="1"/>
</dbReference>
<dbReference type="Pfam" id="PF23105">
    <property type="entry name" value="EGF_integrin"/>
    <property type="match status" value="1"/>
</dbReference>
<reference evidence="23 24" key="1">
    <citation type="submission" date="2019-09" db="EMBL/GenBank/DDBJ databases">
        <title>Bird 10,000 Genomes (B10K) Project - Family phase.</title>
        <authorList>
            <person name="Zhang G."/>
        </authorList>
    </citation>
    <scope>NUCLEOTIDE SEQUENCE [LARGE SCALE GENOMIC DNA]</scope>
    <source>
        <strain evidence="23">B10K-CU-031-20</strain>
    </source>
</reference>
<dbReference type="FunFam" id="2.10.25.10:FF:000075">
    <property type="entry name" value="Integrin beta"/>
    <property type="match status" value="1"/>
</dbReference>
<evidence type="ECO:0000256" key="13">
    <source>
        <dbReference type="ARBA" id="ARBA00022989"/>
    </source>
</evidence>
<feature type="non-terminal residue" evidence="23">
    <location>
        <position position="664"/>
    </location>
</feature>